<organism evidence="1 2">
    <name type="scientific">Blattamonas nauphoetae</name>
    <dbReference type="NCBI Taxonomy" id="2049346"/>
    <lineage>
        <taxon>Eukaryota</taxon>
        <taxon>Metamonada</taxon>
        <taxon>Preaxostyla</taxon>
        <taxon>Oxymonadida</taxon>
        <taxon>Blattamonas</taxon>
    </lineage>
</organism>
<evidence type="ECO:0000313" key="2">
    <source>
        <dbReference type="Proteomes" id="UP001281761"/>
    </source>
</evidence>
<name>A0ABQ9X6M7_9EUKA</name>
<evidence type="ECO:0000313" key="1">
    <source>
        <dbReference type="EMBL" id="KAK2946271.1"/>
    </source>
</evidence>
<dbReference type="Proteomes" id="UP001281761">
    <property type="component" value="Unassembled WGS sequence"/>
</dbReference>
<protein>
    <submittedName>
        <fullName evidence="1">Uncharacterized protein</fullName>
    </submittedName>
</protein>
<accession>A0ABQ9X6M7</accession>
<dbReference type="EMBL" id="JARBJD010000232">
    <property type="protein sequence ID" value="KAK2946271.1"/>
    <property type="molecule type" value="Genomic_DNA"/>
</dbReference>
<proteinExistence type="predicted"/>
<reference evidence="1 2" key="1">
    <citation type="journal article" date="2022" name="bioRxiv">
        <title>Genomics of Preaxostyla Flagellates Illuminates Evolutionary Transitions and the Path Towards Mitochondrial Loss.</title>
        <authorList>
            <person name="Novak L.V.F."/>
            <person name="Treitli S.C."/>
            <person name="Pyrih J."/>
            <person name="Halakuc P."/>
            <person name="Pipaliya S.V."/>
            <person name="Vacek V."/>
            <person name="Brzon O."/>
            <person name="Soukal P."/>
            <person name="Eme L."/>
            <person name="Dacks J.B."/>
            <person name="Karnkowska A."/>
            <person name="Elias M."/>
            <person name="Hampl V."/>
        </authorList>
    </citation>
    <scope>NUCLEOTIDE SEQUENCE [LARGE SCALE GENOMIC DNA]</scope>
    <source>
        <strain evidence="1">NAU3</strain>
        <tissue evidence="1">Gut</tissue>
    </source>
</reference>
<keyword evidence="2" id="KW-1185">Reference proteome</keyword>
<sequence>MNTSFFLQSRPRTTVQSHPPASIPIFLPEREPFLNFERNSKLSFEDKSTVYCSLVALVNAKFPFDNALQDKAVQFLNHLEPEDFGMEQADKLVTDLALSSDGSPSGFVESILTLLSSPHSIVVTATLSLLRETAVSTSVAVLLQIAEADLIANILAIVQPQTLPVSGNEKTIDHLVNILIYCVSLAFPSPLRILGITAAFDKYNHREMIFQKVVIPSSQFMTFLITNQQILIGDLAHSFFVLLCAAIRIGPLHHPTLDYVLASPIVMTFSSRLSTVEHSVKLWFSLNDISQMLKEWKEEGVEVVQSGKRIVQALFSEGFEDILEQQLKHSMAAYIGTDVVDNCHSISQLLGLNVKKL</sequence>
<gene>
    <name evidence="1" type="ORF">BLNAU_18792</name>
</gene>
<comment type="caution">
    <text evidence="1">The sequence shown here is derived from an EMBL/GenBank/DDBJ whole genome shotgun (WGS) entry which is preliminary data.</text>
</comment>